<dbReference type="GO" id="GO:0005778">
    <property type="term" value="C:peroxisomal membrane"/>
    <property type="evidence" value="ECO:0007669"/>
    <property type="project" value="TreeGrafter"/>
</dbReference>
<dbReference type="OrthoDB" id="860at2759"/>
<evidence type="ECO:0000256" key="3">
    <source>
        <dbReference type="ARBA" id="ARBA00022692"/>
    </source>
</evidence>
<keyword evidence="3 6" id="KW-0812">Transmembrane</keyword>
<reference evidence="7" key="1">
    <citation type="submission" date="2021-06" db="EMBL/GenBank/DDBJ databases">
        <authorList>
            <person name="Kallberg Y."/>
            <person name="Tangrot J."/>
            <person name="Rosling A."/>
        </authorList>
    </citation>
    <scope>NUCLEOTIDE SEQUENCE</scope>
    <source>
        <strain evidence="7">FL966</strain>
    </source>
</reference>
<feature type="transmembrane region" description="Helical" evidence="6">
    <location>
        <begin position="100"/>
        <end position="119"/>
    </location>
</feature>
<dbReference type="Pfam" id="PF04117">
    <property type="entry name" value="Mpv17_PMP22"/>
    <property type="match status" value="1"/>
</dbReference>
<keyword evidence="4 6" id="KW-1133">Transmembrane helix</keyword>
<evidence type="ECO:0000256" key="6">
    <source>
        <dbReference type="RuleBase" id="RU363053"/>
    </source>
</evidence>
<evidence type="ECO:0000313" key="7">
    <source>
        <dbReference type="EMBL" id="CAG8640441.1"/>
    </source>
</evidence>
<dbReference type="AlphaFoldDB" id="A0A9N9H0S9"/>
<evidence type="ECO:0000256" key="1">
    <source>
        <dbReference type="ARBA" id="ARBA00004141"/>
    </source>
</evidence>
<evidence type="ECO:0000256" key="2">
    <source>
        <dbReference type="ARBA" id="ARBA00006824"/>
    </source>
</evidence>
<dbReference type="PANTHER" id="PTHR11266:SF93">
    <property type="entry name" value="INTEGRAL MEMBRANE PROTEIN 25D9-6"/>
    <property type="match status" value="1"/>
</dbReference>
<dbReference type="Proteomes" id="UP000789759">
    <property type="component" value="Unassembled WGS sequence"/>
</dbReference>
<evidence type="ECO:0000256" key="4">
    <source>
        <dbReference type="ARBA" id="ARBA00022989"/>
    </source>
</evidence>
<comment type="subcellular location">
    <subcellularLocation>
        <location evidence="1">Membrane</location>
        <topology evidence="1">Multi-pass membrane protein</topology>
    </subcellularLocation>
</comment>
<dbReference type="PANTHER" id="PTHR11266">
    <property type="entry name" value="PEROXISOMAL MEMBRANE PROTEIN 2, PXMP2 MPV17"/>
    <property type="match status" value="1"/>
</dbReference>
<gene>
    <name evidence="7" type="ORF">CPELLU_LOCUS8831</name>
</gene>
<proteinExistence type="inferred from homology"/>
<sequence length="135" mass="15252">MALYGFFISGPLGHVLFEISNKTFKNRAGSGTKLLQILVTLLVIFPIQHIVYLAAMAIIAGLRTPEQVLASIKKSLWPMVRTTWIVFPIVQTFAQKFLEPHLWVPFFNLVGFSLGLHATTKAKIRQRKLSEDDDQ</sequence>
<accession>A0A9N9H0S9</accession>
<keyword evidence="8" id="KW-1185">Reference proteome</keyword>
<keyword evidence="5 6" id="KW-0472">Membrane</keyword>
<protein>
    <submittedName>
        <fullName evidence="7">7367_t:CDS:1</fullName>
    </submittedName>
</protein>
<evidence type="ECO:0000313" key="8">
    <source>
        <dbReference type="Proteomes" id="UP000789759"/>
    </source>
</evidence>
<evidence type="ECO:0000256" key="5">
    <source>
        <dbReference type="ARBA" id="ARBA00023136"/>
    </source>
</evidence>
<organism evidence="7 8">
    <name type="scientific">Cetraspora pellucida</name>
    <dbReference type="NCBI Taxonomy" id="1433469"/>
    <lineage>
        <taxon>Eukaryota</taxon>
        <taxon>Fungi</taxon>
        <taxon>Fungi incertae sedis</taxon>
        <taxon>Mucoromycota</taxon>
        <taxon>Glomeromycotina</taxon>
        <taxon>Glomeromycetes</taxon>
        <taxon>Diversisporales</taxon>
        <taxon>Gigasporaceae</taxon>
        <taxon>Cetraspora</taxon>
    </lineage>
</organism>
<feature type="transmembrane region" description="Helical" evidence="6">
    <location>
        <begin position="34"/>
        <end position="55"/>
    </location>
</feature>
<dbReference type="EMBL" id="CAJVQA010006431">
    <property type="protein sequence ID" value="CAG8640441.1"/>
    <property type="molecule type" value="Genomic_DNA"/>
</dbReference>
<dbReference type="InterPro" id="IPR007248">
    <property type="entry name" value="Mpv17_PMP22"/>
</dbReference>
<comment type="similarity">
    <text evidence="2 6">Belongs to the peroxisomal membrane protein PXMP2/4 family.</text>
</comment>
<comment type="caution">
    <text evidence="7">The sequence shown here is derived from an EMBL/GenBank/DDBJ whole genome shotgun (WGS) entry which is preliminary data.</text>
</comment>
<name>A0A9N9H0S9_9GLOM</name>